<protein>
    <submittedName>
        <fullName evidence="2">Uncharacterized protein</fullName>
    </submittedName>
</protein>
<dbReference type="AlphaFoldDB" id="A0A0P1BL04"/>
<name>A0A0P1BL04_9BASI</name>
<feature type="region of interest" description="Disordered" evidence="1">
    <location>
        <begin position="1"/>
        <end position="108"/>
    </location>
</feature>
<sequence length="108" mass="11405">MLSIKGSASRSRQLSPNNLQQQQRKRGLEQLDKRAHDSASEAGLSIRATTERLSNPSDGAAPAVASPASKLNQRGGNDGPVGQKSTIASAWGRARAEPPSGSFIVWEP</sequence>
<evidence type="ECO:0000313" key="2">
    <source>
        <dbReference type="EMBL" id="CEH16443.1"/>
    </source>
</evidence>
<dbReference type="EMBL" id="CCYA01000318">
    <property type="protein sequence ID" value="CEH16443.1"/>
    <property type="molecule type" value="Genomic_DNA"/>
</dbReference>
<keyword evidence="3" id="KW-1185">Reference proteome</keyword>
<feature type="compositionally biased region" description="Basic and acidic residues" evidence="1">
    <location>
        <begin position="26"/>
        <end position="39"/>
    </location>
</feature>
<accession>A0A0P1BL04</accession>
<proteinExistence type="predicted"/>
<evidence type="ECO:0000313" key="3">
    <source>
        <dbReference type="Proteomes" id="UP000054845"/>
    </source>
</evidence>
<organism evidence="2 3">
    <name type="scientific">Ceraceosorus bombacis</name>
    <dbReference type="NCBI Taxonomy" id="401625"/>
    <lineage>
        <taxon>Eukaryota</taxon>
        <taxon>Fungi</taxon>
        <taxon>Dikarya</taxon>
        <taxon>Basidiomycota</taxon>
        <taxon>Ustilaginomycotina</taxon>
        <taxon>Exobasidiomycetes</taxon>
        <taxon>Ceraceosorales</taxon>
        <taxon>Ceraceosoraceae</taxon>
        <taxon>Ceraceosorus</taxon>
    </lineage>
</organism>
<evidence type="ECO:0000256" key="1">
    <source>
        <dbReference type="SAM" id="MobiDB-lite"/>
    </source>
</evidence>
<feature type="compositionally biased region" description="Polar residues" evidence="1">
    <location>
        <begin position="47"/>
        <end position="57"/>
    </location>
</feature>
<dbReference type="OrthoDB" id="2444812at2759"/>
<dbReference type="Proteomes" id="UP000054845">
    <property type="component" value="Unassembled WGS sequence"/>
</dbReference>
<reference evidence="2 3" key="1">
    <citation type="submission" date="2014-09" db="EMBL/GenBank/DDBJ databases">
        <authorList>
            <person name="Magalhaes I.L.F."/>
            <person name="Oliveira U."/>
            <person name="Santos F.R."/>
            <person name="Vidigal T.H.D.A."/>
            <person name="Brescovit A.D."/>
            <person name="Santos A.J."/>
        </authorList>
    </citation>
    <scope>NUCLEOTIDE SEQUENCE [LARGE SCALE GENOMIC DNA]</scope>
</reference>
<feature type="compositionally biased region" description="Polar residues" evidence="1">
    <location>
        <begin position="1"/>
        <end position="22"/>
    </location>
</feature>